<sequence>MTTHERWSSPPSSPTMVGMAVPTIMLSSIARSMAISRPTMTTRTLRCRGPPSVLAPGAPGDTGSTASVWDMTGSSPVVRAVVSGVLTCRPASRFVHQQGTLFTSRASSKCVASEAGPTVWAYSRSHSLKWDVT</sequence>
<evidence type="ECO:0000256" key="2">
    <source>
        <dbReference type="SAM" id="Phobius"/>
    </source>
</evidence>
<protein>
    <submittedName>
        <fullName evidence="3">Uncharacterized protein</fullName>
    </submittedName>
</protein>
<evidence type="ECO:0000313" key="3">
    <source>
        <dbReference type="EMBL" id="CAG7615205.1"/>
    </source>
</evidence>
<keyword evidence="2" id="KW-1133">Transmembrane helix</keyword>
<gene>
    <name evidence="3" type="ORF">SBRY_110040</name>
</gene>
<comment type="caution">
    <text evidence="3">The sequence shown here is derived from an EMBL/GenBank/DDBJ whole genome shotgun (WGS) entry which is preliminary data.</text>
</comment>
<dbReference type="EMBL" id="CAJVAX010000003">
    <property type="protein sequence ID" value="CAG7615205.1"/>
    <property type="molecule type" value="Genomic_DNA"/>
</dbReference>
<keyword evidence="4" id="KW-1185">Reference proteome</keyword>
<evidence type="ECO:0000256" key="1">
    <source>
        <dbReference type="SAM" id="MobiDB-lite"/>
    </source>
</evidence>
<keyword evidence="2" id="KW-0812">Transmembrane</keyword>
<feature type="transmembrane region" description="Helical" evidence="2">
    <location>
        <begin position="16"/>
        <end position="34"/>
    </location>
</feature>
<accession>A0A9W4E3P3</accession>
<feature type="region of interest" description="Disordered" evidence="1">
    <location>
        <begin position="43"/>
        <end position="65"/>
    </location>
</feature>
<organism evidence="3 4">
    <name type="scientific">Actinacidiphila bryophytorum</name>
    <dbReference type="NCBI Taxonomy" id="1436133"/>
    <lineage>
        <taxon>Bacteria</taxon>
        <taxon>Bacillati</taxon>
        <taxon>Actinomycetota</taxon>
        <taxon>Actinomycetes</taxon>
        <taxon>Kitasatosporales</taxon>
        <taxon>Streptomycetaceae</taxon>
        <taxon>Actinacidiphila</taxon>
    </lineage>
</organism>
<name>A0A9W4E3P3_9ACTN</name>
<reference evidence="3" key="1">
    <citation type="submission" date="2021-06" db="EMBL/GenBank/DDBJ databases">
        <authorList>
            <person name="Arsene-Ploetze F."/>
        </authorList>
    </citation>
    <scope>NUCLEOTIDE SEQUENCE</scope>
    <source>
        <strain evidence="3">SBRY1</strain>
    </source>
</reference>
<evidence type="ECO:0000313" key="4">
    <source>
        <dbReference type="Proteomes" id="UP001153328"/>
    </source>
</evidence>
<keyword evidence="2" id="KW-0472">Membrane</keyword>
<dbReference type="Proteomes" id="UP001153328">
    <property type="component" value="Unassembled WGS sequence"/>
</dbReference>
<proteinExistence type="predicted"/>
<dbReference type="AlphaFoldDB" id="A0A9W4E3P3"/>